<evidence type="ECO:0000313" key="3">
    <source>
        <dbReference type="Proteomes" id="UP001190700"/>
    </source>
</evidence>
<sequence>MSGRLRFGPRGNYGQPLEENAGTQTDISEAHGGRLVREVRGGVRGGLKDGDLDPDSTGDSYTFFLYVLALVTEHGAFDDKGPAVGCLGRAGRPSRLGVTAVGSTVTKSDWESARFEILAGFAAIVRSLEAVPETVREATRELVRLGLLEEAAGSGPAPEFQDAAEWPLPAGR</sequence>
<comment type="caution">
    <text evidence="2">The sequence shown here is derived from an EMBL/GenBank/DDBJ whole genome shotgun (WGS) entry which is preliminary data.</text>
</comment>
<organism evidence="2 3">
    <name type="scientific">Cymbomonas tetramitiformis</name>
    <dbReference type="NCBI Taxonomy" id="36881"/>
    <lineage>
        <taxon>Eukaryota</taxon>
        <taxon>Viridiplantae</taxon>
        <taxon>Chlorophyta</taxon>
        <taxon>Pyramimonadophyceae</taxon>
        <taxon>Pyramimonadales</taxon>
        <taxon>Pyramimonadaceae</taxon>
        <taxon>Cymbomonas</taxon>
    </lineage>
</organism>
<evidence type="ECO:0000256" key="1">
    <source>
        <dbReference type="SAM" id="MobiDB-lite"/>
    </source>
</evidence>
<name>A0AAE0BVH1_9CHLO</name>
<feature type="region of interest" description="Disordered" evidence="1">
    <location>
        <begin position="153"/>
        <end position="172"/>
    </location>
</feature>
<protein>
    <submittedName>
        <fullName evidence="2">Uncharacterized protein</fullName>
    </submittedName>
</protein>
<proteinExistence type="predicted"/>
<keyword evidence="3" id="KW-1185">Reference proteome</keyword>
<accession>A0AAE0BVH1</accession>
<evidence type="ECO:0000313" key="2">
    <source>
        <dbReference type="EMBL" id="KAK3243571.1"/>
    </source>
</evidence>
<dbReference type="AlphaFoldDB" id="A0AAE0BVH1"/>
<gene>
    <name evidence="2" type="ORF">CYMTET_46780</name>
</gene>
<dbReference type="Proteomes" id="UP001190700">
    <property type="component" value="Unassembled WGS sequence"/>
</dbReference>
<feature type="region of interest" description="Disordered" evidence="1">
    <location>
        <begin position="1"/>
        <end position="31"/>
    </location>
</feature>
<dbReference type="EMBL" id="LGRX02032765">
    <property type="protein sequence ID" value="KAK3243571.1"/>
    <property type="molecule type" value="Genomic_DNA"/>
</dbReference>
<reference evidence="2 3" key="1">
    <citation type="journal article" date="2015" name="Genome Biol. Evol.">
        <title>Comparative Genomics of a Bacterivorous Green Alga Reveals Evolutionary Causalities and Consequences of Phago-Mixotrophic Mode of Nutrition.</title>
        <authorList>
            <person name="Burns J.A."/>
            <person name="Paasch A."/>
            <person name="Narechania A."/>
            <person name="Kim E."/>
        </authorList>
    </citation>
    <scope>NUCLEOTIDE SEQUENCE [LARGE SCALE GENOMIC DNA]</scope>
    <source>
        <strain evidence="2 3">PLY_AMNH</strain>
    </source>
</reference>